<dbReference type="EMBL" id="CAVMJV010000083">
    <property type="protein sequence ID" value="CAK5090634.1"/>
    <property type="molecule type" value="Genomic_DNA"/>
</dbReference>
<organism evidence="1 2">
    <name type="scientific">Meloidogyne enterolobii</name>
    <name type="common">Root-knot nematode worm</name>
    <name type="synonym">Meloidogyne mayaguensis</name>
    <dbReference type="NCBI Taxonomy" id="390850"/>
    <lineage>
        <taxon>Eukaryota</taxon>
        <taxon>Metazoa</taxon>
        <taxon>Ecdysozoa</taxon>
        <taxon>Nematoda</taxon>
        <taxon>Chromadorea</taxon>
        <taxon>Rhabditida</taxon>
        <taxon>Tylenchina</taxon>
        <taxon>Tylenchomorpha</taxon>
        <taxon>Tylenchoidea</taxon>
        <taxon>Meloidogynidae</taxon>
        <taxon>Meloidogyninae</taxon>
        <taxon>Meloidogyne</taxon>
    </lineage>
</organism>
<name>A0ACB1AGF7_MELEN</name>
<keyword evidence="2" id="KW-1185">Reference proteome</keyword>
<reference evidence="1" key="1">
    <citation type="submission" date="2023-11" db="EMBL/GenBank/DDBJ databases">
        <authorList>
            <person name="Poullet M."/>
        </authorList>
    </citation>
    <scope>NUCLEOTIDE SEQUENCE</scope>
    <source>
        <strain evidence="1">E1834</strain>
    </source>
</reference>
<proteinExistence type="predicted"/>
<evidence type="ECO:0000313" key="1">
    <source>
        <dbReference type="EMBL" id="CAK5090634.1"/>
    </source>
</evidence>
<dbReference type="Proteomes" id="UP001497535">
    <property type="component" value="Unassembled WGS sequence"/>
</dbReference>
<accession>A0ACB1AGF7</accession>
<gene>
    <name evidence="1" type="ORF">MENTE1834_LOCUS38430</name>
</gene>
<sequence length="654" mass="73633">MQPSTSAVQNLASNILDEKDLEEEDAKFLLKALEKQAFEHVLYAFRAQGPLTKYKELILEHLKSALFITDQEFSLNLRIAANNPYLNEIVQKLNPSYDNFSEWLAAGLDLTGAELANSRRQQLNNNSSLSDQSTQILREIRRHNRNLSRESCGASEAIAELYQLPKRPFMPERLRKLLRDTEADGAVVDIPTETIKKEKSEIIPQITTKTTTTATTKPTVETKQIKKRNVGRPRKYPRKEETNNINNNNVEQHKQQEKHQQTKEETQKQINNNNHNTNNINCFKGKIWGKRRPNRWKDSDDTIKKEEKIASTFSSSIFANKIPEHLNNSFKQIYSSTSNNSVLINNHIIQPSTSTNVTSCSTEAMENLADLALAQLAEFPLIPSSSTSVLSSISMPPPPPPPPITSINTSTNSTQIYGISNNLKSTITTKNELFQQPNNNNKFNSQHKKDVKNDSDSIDEKIVKILKEQLGAEGTSFVVNACARVRPFVFERDIQKQKQQQYGKAENKSNFHYSNLLLSRNCNNKSIIDKTTTNNSLTTKYISPSSSNCVDIIVDVVDDSHLYNETKNKDNLDDYIQIENDDNFIKNNCKQGKEQNGFVAADGGSGSGEEEMKMDVSSVVQPLPPTTTTTTSAPTLFSTKIIQNIPGLFLNFIS</sequence>
<evidence type="ECO:0000313" key="2">
    <source>
        <dbReference type="Proteomes" id="UP001497535"/>
    </source>
</evidence>
<comment type="caution">
    <text evidence="1">The sequence shown here is derived from an EMBL/GenBank/DDBJ whole genome shotgun (WGS) entry which is preliminary data.</text>
</comment>
<protein>
    <submittedName>
        <fullName evidence="1">Uncharacterized protein</fullName>
    </submittedName>
</protein>